<comment type="caution">
    <text evidence="1">The sequence shown here is derived from an EMBL/GenBank/DDBJ whole genome shotgun (WGS) entry which is preliminary data.</text>
</comment>
<reference evidence="1" key="1">
    <citation type="submission" date="2022-01" db="EMBL/GenBank/DDBJ databases">
        <title>Colwellia maritima, isolated from seawater.</title>
        <authorList>
            <person name="Kristyanto S."/>
            <person name="Jung J."/>
            <person name="Jeon C.O."/>
        </authorList>
    </citation>
    <scope>NUCLEOTIDE SEQUENCE</scope>
    <source>
        <strain evidence="1">MSW7</strain>
    </source>
</reference>
<evidence type="ECO:0000313" key="2">
    <source>
        <dbReference type="Proteomes" id="UP001139646"/>
    </source>
</evidence>
<sequence>MLGLNQGKAWFKWSDKSFYSDGIGYYPDVSKAPIKLFNTFRGFGCEAVYGDVTLILNHVHDVLCGGDSIASTYFIQWSRRISSKSRR</sequence>
<organism evidence="1 2">
    <name type="scientific">Colwellia maritima</name>
    <dbReference type="NCBI Taxonomy" id="2912588"/>
    <lineage>
        <taxon>Bacteria</taxon>
        <taxon>Pseudomonadati</taxon>
        <taxon>Pseudomonadota</taxon>
        <taxon>Gammaproteobacteria</taxon>
        <taxon>Alteromonadales</taxon>
        <taxon>Colwelliaceae</taxon>
        <taxon>Colwellia</taxon>
    </lineage>
</organism>
<accession>A0ABS9WYE7</accession>
<proteinExistence type="predicted"/>
<dbReference type="EMBL" id="JAKKSL010000001">
    <property type="protein sequence ID" value="MCI2283012.1"/>
    <property type="molecule type" value="Genomic_DNA"/>
</dbReference>
<protein>
    <submittedName>
        <fullName evidence="1">Uncharacterized protein</fullName>
    </submittedName>
</protein>
<gene>
    <name evidence="1" type="ORF">L3081_05895</name>
</gene>
<name>A0ABS9WYE7_9GAMM</name>
<dbReference type="RefSeq" id="WP_242284150.1">
    <property type="nucleotide sequence ID" value="NZ_JAKKSL010000001.1"/>
</dbReference>
<keyword evidence="2" id="KW-1185">Reference proteome</keyword>
<dbReference type="Proteomes" id="UP001139646">
    <property type="component" value="Unassembled WGS sequence"/>
</dbReference>
<evidence type="ECO:0000313" key="1">
    <source>
        <dbReference type="EMBL" id="MCI2283012.1"/>
    </source>
</evidence>